<gene>
    <name evidence="2" type="ORF">D7V21_14680</name>
</gene>
<comment type="caution">
    <text evidence="2">The sequence shown here is derived from an EMBL/GenBank/DDBJ whole genome shotgun (WGS) entry which is preliminary data.</text>
</comment>
<dbReference type="AlphaFoldDB" id="A0A3A8EAI2"/>
<accession>A0A3A8EAI2</accession>
<protein>
    <submittedName>
        <fullName evidence="2">Transposase family protein</fullName>
    </submittedName>
</protein>
<dbReference type="EMBL" id="RAXU01000023">
    <property type="protein sequence ID" value="RKG31158.1"/>
    <property type="molecule type" value="Genomic_DNA"/>
</dbReference>
<evidence type="ECO:0000313" key="3">
    <source>
        <dbReference type="Proteomes" id="UP000269001"/>
    </source>
</evidence>
<dbReference type="RefSeq" id="WP_120371196.1">
    <property type="nucleotide sequence ID" value="NZ_RAXU01000023.1"/>
</dbReference>
<evidence type="ECO:0000259" key="1">
    <source>
        <dbReference type="Pfam" id="PF13613"/>
    </source>
</evidence>
<dbReference type="Proteomes" id="UP000269001">
    <property type="component" value="Unassembled WGS sequence"/>
</dbReference>
<dbReference type="InterPro" id="IPR027805">
    <property type="entry name" value="Transposase_HTH_dom"/>
</dbReference>
<feature type="domain" description="Transposase Helix-turn-helix" evidence="1">
    <location>
        <begin position="16"/>
        <end position="63"/>
    </location>
</feature>
<dbReference type="Pfam" id="PF13613">
    <property type="entry name" value="HTH_Tnp_4"/>
    <property type="match status" value="1"/>
</dbReference>
<organism evidence="2 3">
    <name type="scientific">Acinetobacter guerrae</name>
    <dbReference type="NCBI Taxonomy" id="1843371"/>
    <lineage>
        <taxon>Bacteria</taxon>
        <taxon>Pseudomonadati</taxon>
        <taxon>Pseudomonadota</taxon>
        <taxon>Gammaproteobacteria</taxon>
        <taxon>Moraxellales</taxon>
        <taxon>Moraxellaceae</taxon>
        <taxon>Acinetobacter</taxon>
    </lineage>
</organism>
<keyword evidence="3" id="KW-1185">Reference proteome</keyword>
<proteinExistence type="predicted"/>
<evidence type="ECO:0000313" key="2">
    <source>
        <dbReference type="EMBL" id="RKG31158.1"/>
    </source>
</evidence>
<reference evidence="2 3" key="1">
    <citation type="submission" date="2018-09" db="EMBL/GenBank/DDBJ databases">
        <title>The draft genome of Acinetobacter spp. strains.</title>
        <authorList>
            <person name="Qin J."/>
            <person name="Feng Y."/>
            <person name="Zong Z."/>
        </authorList>
    </citation>
    <scope>NUCLEOTIDE SEQUENCE [LARGE SCALE GENOMIC DNA]</scope>
    <source>
        <strain evidence="2 3">WCHAc060096</strain>
    </source>
</reference>
<sequence>MLEASQSQHDRVRPSKLALEDQLLMTLSYWLEYRTLFHTAMSYGFHESSASRIITKIENILIKSDKFHLSKKLHHGKGIDWEVVGVDATDMTIERPKKQKKF</sequence>
<name>A0A3A8EAI2_9GAMM</name>